<dbReference type="Proteomes" id="UP000178427">
    <property type="component" value="Unassembled WGS sequence"/>
</dbReference>
<evidence type="ECO:0000256" key="5">
    <source>
        <dbReference type="ARBA" id="ARBA00022917"/>
    </source>
</evidence>
<comment type="similarity">
    <text evidence="1 8">Belongs to the TRAFAC class translation factor GTPase superfamily. Classic translation factor GTPase family. IF-2 subfamily.</text>
</comment>
<dbReference type="GO" id="GO:0003743">
    <property type="term" value="F:translation initiation factor activity"/>
    <property type="evidence" value="ECO:0007669"/>
    <property type="project" value="UniProtKB-UniRule"/>
</dbReference>
<dbReference type="InterPro" id="IPR000178">
    <property type="entry name" value="TF_IF2_bacterial-like"/>
</dbReference>
<dbReference type="PRINTS" id="PR00315">
    <property type="entry name" value="ELONGATNFCT"/>
</dbReference>
<keyword evidence="3 8" id="KW-0396">Initiation factor</keyword>
<dbReference type="Pfam" id="PF22042">
    <property type="entry name" value="EF-G_D2"/>
    <property type="match status" value="1"/>
</dbReference>
<evidence type="ECO:0000256" key="7">
    <source>
        <dbReference type="NCBIfam" id="TIGR00487"/>
    </source>
</evidence>
<evidence type="ECO:0000313" key="10">
    <source>
        <dbReference type="EMBL" id="OGG74013.1"/>
    </source>
</evidence>
<dbReference type="SUPFAM" id="SSF52540">
    <property type="entry name" value="P-loop containing nucleoside triphosphate hydrolases"/>
    <property type="match status" value="1"/>
</dbReference>
<dbReference type="SUPFAM" id="SSF50447">
    <property type="entry name" value="Translation proteins"/>
    <property type="match status" value="2"/>
</dbReference>
<dbReference type="InterPro" id="IPR053905">
    <property type="entry name" value="EF-G-like_DII"/>
</dbReference>
<dbReference type="SUPFAM" id="SSF52156">
    <property type="entry name" value="Initiation factor IF2/eIF5b, domain 3"/>
    <property type="match status" value="1"/>
</dbReference>
<evidence type="ECO:0000313" key="11">
    <source>
        <dbReference type="Proteomes" id="UP000178427"/>
    </source>
</evidence>
<protein>
    <recommendedName>
        <fullName evidence="2 7">Translation initiation factor IF-2</fullName>
    </recommendedName>
</protein>
<evidence type="ECO:0000256" key="3">
    <source>
        <dbReference type="ARBA" id="ARBA00022540"/>
    </source>
</evidence>
<dbReference type="InterPro" id="IPR027417">
    <property type="entry name" value="P-loop_NTPase"/>
</dbReference>
<proteinExistence type="inferred from homology"/>
<organism evidence="10 11">
    <name type="scientific">Candidatus Kaiserbacteria bacterium RIFCSPLOWO2_01_FULL_54_20</name>
    <dbReference type="NCBI Taxonomy" id="1798513"/>
    <lineage>
        <taxon>Bacteria</taxon>
        <taxon>Candidatus Kaiseribacteriota</taxon>
    </lineage>
</organism>
<name>A0A1F6EK49_9BACT</name>
<dbReference type="AlphaFoldDB" id="A0A1F6EK49"/>
<reference evidence="10 11" key="1">
    <citation type="journal article" date="2016" name="Nat. Commun.">
        <title>Thousands of microbial genomes shed light on interconnected biogeochemical processes in an aquifer system.</title>
        <authorList>
            <person name="Anantharaman K."/>
            <person name="Brown C.T."/>
            <person name="Hug L.A."/>
            <person name="Sharon I."/>
            <person name="Castelle C.J."/>
            <person name="Probst A.J."/>
            <person name="Thomas B.C."/>
            <person name="Singh A."/>
            <person name="Wilkins M.J."/>
            <person name="Karaoz U."/>
            <person name="Brodie E.L."/>
            <person name="Williams K.H."/>
            <person name="Hubbard S.S."/>
            <person name="Banfield J.F."/>
        </authorList>
    </citation>
    <scope>NUCLEOTIDE SEQUENCE [LARGE SCALE GENOMIC DNA]</scope>
</reference>
<evidence type="ECO:0000256" key="8">
    <source>
        <dbReference type="RuleBase" id="RU000644"/>
    </source>
</evidence>
<gene>
    <name evidence="10" type="ORF">A3A40_01365</name>
</gene>
<dbReference type="GO" id="GO:0005737">
    <property type="term" value="C:cytoplasm"/>
    <property type="evidence" value="ECO:0007669"/>
    <property type="project" value="UniProtKB-UniRule"/>
</dbReference>
<keyword evidence="5 8" id="KW-0648">Protein biosynthesis</keyword>
<dbReference type="Gene3D" id="3.40.50.10050">
    <property type="entry name" value="Translation initiation factor IF- 2, domain 3"/>
    <property type="match status" value="1"/>
</dbReference>
<dbReference type="Gene3D" id="2.40.30.10">
    <property type="entry name" value="Translation factors"/>
    <property type="match status" value="2"/>
</dbReference>
<feature type="domain" description="Tr-type G" evidence="9">
    <location>
        <begin position="1"/>
        <end position="166"/>
    </location>
</feature>
<evidence type="ECO:0000259" key="9">
    <source>
        <dbReference type="PROSITE" id="PS51722"/>
    </source>
</evidence>
<dbReference type="Pfam" id="PF00009">
    <property type="entry name" value="GTP_EFTU"/>
    <property type="match status" value="1"/>
</dbReference>
<dbReference type="InterPro" id="IPR023115">
    <property type="entry name" value="TIF_IF2_dom3"/>
</dbReference>
<evidence type="ECO:0000256" key="1">
    <source>
        <dbReference type="ARBA" id="ARBA00007733"/>
    </source>
</evidence>
<dbReference type="GO" id="GO:0003924">
    <property type="term" value="F:GTPase activity"/>
    <property type="evidence" value="ECO:0007669"/>
    <property type="project" value="InterPro"/>
</dbReference>
<comment type="caution">
    <text evidence="10">The sequence shown here is derived from an EMBL/GenBank/DDBJ whole genome shotgun (WGS) entry which is preliminary data.</text>
</comment>
<dbReference type="GO" id="GO:0005525">
    <property type="term" value="F:GTP binding"/>
    <property type="evidence" value="ECO:0007669"/>
    <property type="project" value="UniProtKB-KW"/>
</dbReference>
<dbReference type="Gene3D" id="3.40.50.300">
    <property type="entry name" value="P-loop containing nucleotide triphosphate hydrolases"/>
    <property type="match status" value="1"/>
</dbReference>
<dbReference type="CDD" id="cd01887">
    <property type="entry name" value="IF2_eIF5B"/>
    <property type="match status" value="1"/>
</dbReference>
<dbReference type="STRING" id="1798513.A3A40_01365"/>
<dbReference type="InterPro" id="IPR015760">
    <property type="entry name" value="TIF_IF2"/>
</dbReference>
<dbReference type="InterPro" id="IPR000795">
    <property type="entry name" value="T_Tr_GTP-bd_dom"/>
</dbReference>
<dbReference type="FunFam" id="3.40.50.300:FF:000019">
    <property type="entry name" value="Translation initiation factor IF-2"/>
    <property type="match status" value="1"/>
</dbReference>
<dbReference type="PANTHER" id="PTHR43381:SF4">
    <property type="entry name" value="EUKARYOTIC TRANSLATION INITIATION FACTOR 5B"/>
    <property type="match status" value="1"/>
</dbReference>
<accession>A0A1F6EK49</accession>
<dbReference type="NCBIfam" id="TIGR00487">
    <property type="entry name" value="IF-2"/>
    <property type="match status" value="1"/>
</dbReference>
<dbReference type="Pfam" id="PF11987">
    <property type="entry name" value="IF-2"/>
    <property type="match status" value="1"/>
</dbReference>
<evidence type="ECO:0000256" key="4">
    <source>
        <dbReference type="ARBA" id="ARBA00022741"/>
    </source>
</evidence>
<evidence type="ECO:0000256" key="2">
    <source>
        <dbReference type="ARBA" id="ARBA00020675"/>
    </source>
</evidence>
<dbReference type="PROSITE" id="PS51722">
    <property type="entry name" value="G_TR_2"/>
    <property type="match status" value="1"/>
</dbReference>
<dbReference type="EMBL" id="MFMA01000014">
    <property type="protein sequence ID" value="OGG74013.1"/>
    <property type="molecule type" value="Genomic_DNA"/>
</dbReference>
<dbReference type="NCBIfam" id="TIGR00231">
    <property type="entry name" value="small_GTP"/>
    <property type="match status" value="1"/>
</dbReference>
<sequence>MGHVDHGKSTLLDFIRKSNIVAKEAGGITQHVAAYEVVHKSKKITFIDTPGHAAFAAIRARGANVADIAILVVAADDGVKAQTLEALASIREAKIPFIVAINKIDKPNANVERTQSSLSEHGVYLDKLGGDVPWTAISAKIGTGVEELMDLILIVAEMHEFKADPEIPAEGYIIETHRDSKRGLAATLILTNGTLKNGMAVLAGRTVSPVRIMEDYAGKKIVEATFSMPISLTGFDDLPNVGASFKSFRNKKEADDVRNATPVQAQAAAVPEPQESEHFALPIIVRADTSGSLEAIEHEAAKLDDGRSSVRITLSGIGNITENDVKSAMAGSTPATIVGFNVGMDKIAEDKARQSGIRIETFDIIYKLAEHLEELLQSTRPKRTVEESLGKAKVLKQFSTRKETHVVGGSVSEGYLARNASVRVTRRGTIVGVGKIKNMQSHKQNVDRVETGSEFGAQIESPFEIVQGDTLECFTSSLK</sequence>
<keyword evidence="4" id="KW-0547">Nucleotide-binding</keyword>
<evidence type="ECO:0000256" key="6">
    <source>
        <dbReference type="ARBA" id="ARBA00023134"/>
    </source>
</evidence>
<comment type="function">
    <text evidence="8">One of the essential components for the initiation of protein synthesis. Protects formylmethionyl-tRNA from spontaneous hydrolysis and promotes its binding to the 30S ribosomal subunits. Also involved in the hydrolysis of GTP during the formation of the 70S ribosomal complex.</text>
</comment>
<dbReference type="FunFam" id="3.40.50.10050:FF:000001">
    <property type="entry name" value="Translation initiation factor IF-2"/>
    <property type="match status" value="1"/>
</dbReference>
<keyword evidence="6" id="KW-0342">GTP-binding</keyword>
<dbReference type="InterPro" id="IPR036925">
    <property type="entry name" value="TIF_IF2_dom3_sf"/>
</dbReference>
<dbReference type="InterPro" id="IPR005225">
    <property type="entry name" value="Small_GTP-bd"/>
</dbReference>
<dbReference type="InterPro" id="IPR009000">
    <property type="entry name" value="Transl_B-barrel_sf"/>
</dbReference>
<dbReference type="PANTHER" id="PTHR43381">
    <property type="entry name" value="TRANSLATION INITIATION FACTOR IF-2-RELATED"/>
    <property type="match status" value="1"/>
</dbReference>